<name>A0AAV8UZH0_9RHOD</name>
<proteinExistence type="predicted"/>
<organism evidence="2 3">
    <name type="scientific">Rhodosorus marinus</name>
    <dbReference type="NCBI Taxonomy" id="101924"/>
    <lineage>
        <taxon>Eukaryota</taxon>
        <taxon>Rhodophyta</taxon>
        <taxon>Stylonematophyceae</taxon>
        <taxon>Stylonematales</taxon>
        <taxon>Stylonemataceae</taxon>
        <taxon>Rhodosorus</taxon>
    </lineage>
</organism>
<dbReference type="InterPro" id="IPR013869">
    <property type="entry name" value="DUF1757"/>
</dbReference>
<comment type="caution">
    <text evidence="2">The sequence shown here is derived from an EMBL/GenBank/DDBJ whole genome shotgun (WGS) entry which is preliminary data.</text>
</comment>
<sequence length="176" mass="19036">MTDVQPLLDEEEDVDFDPKPYARLKLEWHVVNKAYQVGAILGSLASLPWSYYKHRSLNLKSMLGSAGKTMIAVELLLGAMGYYKVMSIKEDEGVEDRVYRLHYNEGQNRVDKLAGSGAVIGAVSSGLGLASSAGLLNALLGGAAYGTAVGIVAHVATYSVPEDQKTKNKMIKEVME</sequence>
<dbReference type="EMBL" id="JAMWBK010000002">
    <property type="protein sequence ID" value="KAJ8908025.1"/>
    <property type="molecule type" value="Genomic_DNA"/>
</dbReference>
<evidence type="ECO:0000256" key="1">
    <source>
        <dbReference type="SAM" id="Phobius"/>
    </source>
</evidence>
<dbReference type="Pfam" id="PF08560">
    <property type="entry name" value="DUF1757"/>
    <property type="match status" value="1"/>
</dbReference>
<feature type="transmembrane region" description="Helical" evidence="1">
    <location>
        <begin position="113"/>
        <end position="136"/>
    </location>
</feature>
<protein>
    <submittedName>
        <fullName evidence="2">Uncharacterized protein</fullName>
    </submittedName>
</protein>
<dbReference type="AlphaFoldDB" id="A0AAV8UZH0"/>
<keyword evidence="1" id="KW-0472">Membrane</keyword>
<feature type="transmembrane region" description="Helical" evidence="1">
    <location>
        <begin position="34"/>
        <end position="52"/>
    </location>
</feature>
<evidence type="ECO:0000313" key="2">
    <source>
        <dbReference type="EMBL" id="KAJ8908025.1"/>
    </source>
</evidence>
<dbReference type="Proteomes" id="UP001157974">
    <property type="component" value="Unassembled WGS sequence"/>
</dbReference>
<accession>A0AAV8UZH0</accession>
<keyword evidence="1" id="KW-0812">Transmembrane</keyword>
<gene>
    <name evidence="2" type="ORF">NDN08_008122</name>
</gene>
<feature type="transmembrane region" description="Helical" evidence="1">
    <location>
        <begin position="142"/>
        <end position="160"/>
    </location>
</feature>
<dbReference type="PANTHER" id="PTHR38636:SF2">
    <property type="entry name" value="TRANSCELLULAR CHAPERONE SIGNALING (X)CROSS TISSUE"/>
    <property type="match status" value="1"/>
</dbReference>
<keyword evidence="1" id="KW-1133">Transmembrane helix</keyword>
<dbReference type="PANTHER" id="PTHR38636">
    <property type="entry name" value="PROTEIN CBG20488"/>
    <property type="match status" value="1"/>
</dbReference>
<keyword evidence="3" id="KW-1185">Reference proteome</keyword>
<reference evidence="2 3" key="1">
    <citation type="journal article" date="2023" name="Nat. Commun.">
        <title>Origin of minicircular mitochondrial genomes in red algae.</title>
        <authorList>
            <person name="Lee Y."/>
            <person name="Cho C.H."/>
            <person name="Lee Y.M."/>
            <person name="Park S.I."/>
            <person name="Yang J.H."/>
            <person name="West J.A."/>
            <person name="Bhattacharya D."/>
            <person name="Yoon H.S."/>
        </authorList>
    </citation>
    <scope>NUCLEOTIDE SEQUENCE [LARGE SCALE GENOMIC DNA]</scope>
    <source>
        <strain evidence="2 3">CCMP1338</strain>
        <tissue evidence="2">Whole cell</tissue>
    </source>
</reference>
<evidence type="ECO:0000313" key="3">
    <source>
        <dbReference type="Proteomes" id="UP001157974"/>
    </source>
</evidence>